<sequence>MYNIMNAKVYVSTYYKYASGSLAGKWLTLSKFESKKDFLAACERLHKNERDPEFMYQDYDNLPESFIDESYISDEIWQVVNELNTYDVKRREAFAEWCEAKGYEQDMESLREFRTIKIKKSSLPHEYLLQEEYANIWASDKRMQQYCMKEISNCVLTSFGGLVVFEKQKIDTKFCFGYSDCGQGQSYEDAQKAEDNFGAASFLKANLKNMDEVLQLFSGLDEYGNENYKKLYFTPKYYGSKKIMHFVFLTPGRAVDPEVTRFYPGGLIEASAEDFQKCYQAQKDERAKFEKRLKSYLKKYGTSKLKTWTYWVDE</sequence>
<dbReference type="EMBL" id="BK032647">
    <property type="protein sequence ID" value="DAF53091.1"/>
    <property type="molecule type" value="Genomic_DNA"/>
</dbReference>
<proteinExistence type="predicted"/>
<organism evidence="1">
    <name type="scientific">Siphoviridae sp. ctLdn10</name>
    <dbReference type="NCBI Taxonomy" id="2827847"/>
    <lineage>
        <taxon>Viruses</taxon>
        <taxon>Duplodnaviria</taxon>
        <taxon>Heunggongvirae</taxon>
        <taxon>Uroviricota</taxon>
        <taxon>Caudoviricetes</taxon>
    </lineage>
</organism>
<name>A0A8S5SQK4_9CAUD</name>
<dbReference type="InterPro" id="IPR009899">
    <property type="entry name" value="ArdA"/>
</dbReference>
<dbReference type="Pfam" id="PF07275">
    <property type="entry name" value="ArdA"/>
    <property type="match status" value="1"/>
</dbReference>
<dbReference type="Gene3D" id="3.10.20.480">
    <property type="entry name" value="Antirestriction protein ArdA, domain 1"/>
    <property type="match status" value="1"/>
</dbReference>
<protein>
    <submittedName>
        <fullName evidence="1">Antirestriction protein</fullName>
    </submittedName>
</protein>
<accession>A0A8S5SQK4</accession>
<dbReference type="InterPro" id="IPR041895">
    <property type="entry name" value="ArdA_dom1"/>
</dbReference>
<reference evidence="1" key="1">
    <citation type="journal article" date="2021" name="Proc. Natl. Acad. Sci. U.S.A.">
        <title>A Catalog of Tens of Thousands of Viruses from Human Metagenomes Reveals Hidden Associations with Chronic Diseases.</title>
        <authorList>
            <person name="Tisza M.J."/>
            <person name="Buck C.B."/>
        </authorList>
    </citation>
    <scope>NUCLEOTIDE SEQUENCE</scope>
    <source>
        <strain evidence="1">CtLdn10</strain>
    </source>
</reference>
<evidence type="ECO:0000313" key="1">
    <source>
        <dbReference type="EMBL" id="DAF53091.1"/>
    </source>
</evidence>